<gene>
    <name evidence="1" type="ORF">TVAG_074350</name>
</gene>
<dbReference type="VEuPathDB" id="TrichDB:TVAGG3_0146700"/>
<dbReference type="InterPro" id="IPR011989">
    <property type="entry name" value="ARM-like"/>
</dbReference>
<reference evidence="1" key="2">
    <citation type="journal article" date="2007" name="Science">
        <title>Draft genome sequence of the sexually transmitted pathogen Trichomonas vaginalis.</title>
        <authorList>
            <person name="Carlton J.M."/>
            <person name="Hirt R.P."/>
            <person name="Silva J.C."/>
            <person name="Delcher A.L."/>
            <person name="Schatz M."/>
            <person name="Zhao Q."/>
            <person name="Wortman J.R."/>
            <person name="Bidwell S.L."/>
            <person name="Alsmark U.C.M."/>
            <person name="Besteiro S."/>
            <person name="Sicheritz-Ponten T."/>
            <person name="Noel C.J."/>
            <person name="Dacks J.B."/>
            <person name="Foster P.G."/>
            <person name="Simillion C."/>
            <person name="Van de Peer Y."/>
            <person name="Miranda-Saavedra D."/>
            <person name="Barton G.J."/>
            <person name="Westrop G.D."/>
            <person name="Mueller S."/>
            <person name="Dessi D."/>
            <person name="Fiori P.L."/>
            <person name="Ren Q."/>
            <person name="Paulsen I."/>
            <person name="Zhang H."/>
            <person name="Bastida-Corcuera F.D."/>
            <person name="Simoes-Barbosa A."/>
            <person name="Brown M.T."/>
            <person name="Hayes R.D."/>
            <person name="Mukherjee M."/>
            <person name="Okumura C.Y."/>
            <person name="Schneider R."/>
            <person name="Smith A.J."/>
            <person name="Vanacova S."/>
            <person name="Villalvazo M."/>
            <person name="Haas B.J."/>
            <person name="Pertea M."/>
            <person name="Feldblyum T.V."/>
            <person name="Utterback T.R."/>
            <person name="Shu C.L."/>
            <person name="Osoegawa K."/>
            <person name="de Jong P.J."/>
            <person name="Hrdy I."/>
            <person name="Horvathova L."/>
            <person name="Zubacova Z."/>
            <person name="Dolezal P."/>
            <person name="Malik S.B."/>
            <person name="Logsdon J.M. Jr."/>
            <person name="Henze K."/>
            <person name="Gupta A."/>
            <person name="Wang C.C."/>
            <person name="Dunne R.L."/>
            <person name="Upcroft J.A."/>
            <person name="Upcroft P."/>
            <person name="White O."/>
            <person name="Salzberg S.L."/>
            <person name="Tang P."/>
            <person name="Chiu C.-H."/>
            <person name="Lee Y.-S."/>
            <person name="Embley T.M."/>
            <person name="Coombs G.H."/>
            <person name="Mottram J.C."/>
            <person name="Tachezy J."/>
            <person name="Fraser-Liggett C.M."/>
            <person name="Johnson P.J."/>
        </authorList>
    </citation>
    <scope>NUCLEOTIDE SEQUENCE [LARGE SCALE GENOMIC DNA]</scope>
    <source>
        <strain evidence="1">G3</strain>
    </source>
</reference>
<dbReference type="KEGG" id="tva:4770575"/>
<evidence type="ECO:0000313" key="1">
    <source>
        <dbReference type="EMBL" id="EAY12607.1"/>
    </source>
</evidence>
<dbReference type="InterPro" id="IPR016024">
    <property type="entry name" value="ARM-type_fold"/>
</dbReference>
<dbReference type="Gene3D" id="1.25.10.10">
    <property type="entry name" value="Leucine-rich Repeat Variant"/>
    <property type="match status" value="1"/>
</dbReference>
<dbReference type="SMR" id="A2E3V2"/>
<dbReference type="SUPFAM" id="SSF48371">
    <property type="entry name" value="ARM repeat"/>
    <property type="match status" value="1"/>
</dbReference>
<name>A2E3V2_TRIV3</name>
<dbReference type="RefSeq" id="XP_001324830.1">
    <property type="nucleotide sequence ID" value="XM_001324795.1"/>
</dbReference>
<dbReference type="VEuPathDB" id="TrichDB:TVAG_074350"/>
<dbReference type="Proteomes" id="UP000001542">
    <property type="component" value="Unassembled WGS sequence"/>
</dbReference>
<dbReference type="AlphaFoldDB" id="A2E3V2"/>
<organism evidence="1 2">
    <name type="scientific">Trichomonas vaginalis (strain ATCC PRA-98 / G3)</name>
    <dbReference type="NCBI Taxonomy" id="412133"/>
    <lineage>
        <taxon>Eukaryota</taxon>
        <taxon>Metamonada</taxon>
        <taxon>Parabasalia</taxon>
        <taxon>Trichomonadida</taxon>
        <taxon>Trichomonadidae</taxon>
        <taxon>Trichomonas</taxon>
    </lineage>
</organism>
<dbReference type="InParanoid" id="A2E3V2"/>
<proteinExistence type="predicted"/>
<accession>A2E3V2</accession>
<protein>
    <submittedName>
        <fullName evidence="1">Uncharacterized protein</fullName>
    </submittedName>
</protein>
<dbReference type="EMBL" id="DS113298">
    <property type="protein sequence ID" value="EAY12607.1"/>
    <property type="molecule type" value="Genomic_DNA"/>
</dbReference>
<reference evidence="1" key="1">
    <citation type="submission" date="2006-10" db="EMBL/GenBank/DDBJ databases">
        <authorList>
            <person name="Amadeo P."/>
            <person name="Zhao Q."/>
            <person name="Wortman J."/>
            <person name="Fraser-Liggett C."/>
            <person name="Carlton J."/>
        </authorList>
    </citation>
    <scope>NUCLEOTIDE SEQUENCE</scope>
    <source>
        <strain evidence="1">G3</strain>
    </source>
</reference>
<evidence type="ECO:0000313" key="2">
    <source>
        <dbReference type="Proteomes" id="UP000001542"/>
    </source>
</evidence>
<keyword evidence="2" id="KW-1185">Reference proteome</keyword>
<sequence>MFDFYKEYEFTNSKESDDKDDKNDYIETLQAIITELFNRFNSNAPVNEFLPVLLDLKEFFKENQSNDMRIIIAEAKLFQFLEECYIKYGQQGNEAKELILRTIVTATANLYEDLDFFKNSKFFTITKNDLFIPQFTHLIINAYSNIISSQDFCSNKFFALIHSLKLTIPDLTSQNLQNILVIKSIIQLCISLSSHVRILQECTEIVSAMEVILNNNFPEQIITNCLYVISSILRDSASFCDNFASNNEKIEFFISLLHNDNNQIVNYALLIIKYICISDQCKFDFHLDQFSFLLTNDDHNVQRDLSLCIGAVLINSRLIFMKDQDISNLFAEVFNFLQECNYICKVQIMKSIRYLLDNGTNAQILQWMNSGLQQFLPLFIELDHDNESLVFLQIMIKILQTVENLELEQSLEFLRYLEEIELPEKLDELMESSNNAVLTKTEIVLGQIHNIEMRQEAAEKGLAL</sequence>